<keyword evidence="5" id="KW-1185">Reference proteome</keyword>
<dbReference type="InterPro" id="IPR002509">
    <property type="entry name" value="NODB_dom"/>
</dbReference>
<evidence type="ECO:0000256" key="2">
    <source>
        <dbReference type="SAM" id="SignalP"/>
    </source>
</evidence>
<dbReference type="InterPro" id="IPR011330">
    <property type="entry name" value="Glyco_hydro/deAcase_b/a-brl"/>
</dbReference>
<proteinExistence type="predicted"/>
<dbReference type="InterPro" id="IPR052740">
    <property type="entry name" value="CE4"/>
</dbReference>
<accession>A0ABD3VXV5</accession>
<evidence type="ECO:0000313" key="4">
    <source>
        <dbReference type="EMBL" id="KAL3866439.1"/>
    </source>
</evidence>
<feature type="signal peptide" evidence="2">
    <location>
        <begin position="1"/>
        <end position="24"/>
    </location>
</feature>
<dbReference type="SUPFAM" id="SSF88713">
    <property type="entry name" value="Glycoside hydrolase/deacetylase"/>
    <property type="match status" value="2"/>
</dbReference>
<feature type="chain" id="PRO_5044803253" description="NodB homology domain-containing protein" evidence="2">
    <location>
        <begin position="25"/>
        <end position="1157"/>
    </location>
</feature>
<protein>
    <recommendedName>
        <fullName evidence="3">NodB homology domain-containing protein</fullName>
    </recommendedName>
</protein>
<sequence>MKALFRSTLSILLFLNILLATVNGYDPATCIECRKSHTCNPPECFCCRDELPLPKRDIPQMVFFTFDDAVTPQVAGYYRKLFDASRKNPNGCPIKMTLFISHANTVYNLVREFYLKGMEIASHSVSHGHPDVNTFLNEAKRQKENLAKQARIPYSEIVGWRSPFLEPLGDTQPDTLHKLGYKYDATLTVSKLSINDKAVTPFTLDFGWPYDCKIKPCPGKHHSGFWEIPVVSLLDYMKKYDCVYVDGCNNPPPDEESAYRFLWDNFQSYYKSNRVPFGINMHASWFYYPDRMNAMDRFIQDLANFNDVYIVSAKQVIEWLRHPTPLSHIHNFEPWSCGTQANMSSAFQVRQQKIQNSLNEIRHKNNVLEQTNIVAGHQEWVEQQRNLRFGENTTEPYIHSPPVVLGMSNSPWQLSKSYRETAPQSNIQPPQSPINFWWKHPQSVDRLSTAENVQSPDQRTLVQRGDSRLTMPVMRQQQGDFDTSKMARPLQRNNIGNTKAGLQHSVIDVQQQTPRTYEIKPSSQTQTDETTQTKTARKQAIQVLPINHIKLQDVAPANILRGTTQQTDSMTQHIERKEKVFERGSQSKSSDQMTLSEIEKLQEPWKTWMLAKYRKDLKEKASETSSQTHKSNQRDIHTNGDIVTQAPSESVNKANIMNPSEQKPVVAAERVSATIQVNSLQNKDDKPENGQTIKSAQDMERQAFEKQTSNFHVDYGNSGAKEISQSTSDSKLKIISGIRRDEQWGNGSKTFWSLDNIDLASLLNGMSLKLPLNTHGQSNRESRAKPTPVYAEFVPASTKIPEILSFKDKEVTESDRMTVATEVMTSGSILVEYNHPTLATTLAADSSCIQGHNCIAPECICKSNTVPASINSMKFPQIVYITIDGDINFQSYAKMKQIFTPTRTNPNGCKISGTFFVTHSGTNYRLAQILHMDGIEIALNGLKNTAYNNIEDFRQDVRSHIQKIEAETSVSRDQIRGWRSPDFRPLGDAQFNILHNESLYDSSLISERSDSKVSKLWPFTLDFGWGETCEIEVCPTLSHPGVWEIPIIPLRGMNGSTPCEYADGCDTAPSTEDGTFQFLMENFRDYYNTNRAPFGLRLHQNWFHWYYRENMNGLLKFIDNLLQLGDVYFVSIASTIEWMKKPTSLSEIQNFEPWKCS</sequence>
<evidence type="ECO:0000313" key="5">
    <source>
        <dbReference type="Proteomes" id="UP001634394"/>
    </source>
</evidence>
<keyword evidence="2" id="KW-0732">Signal</keyword>
<organism evidence="4 5">
    <name type="scientific">Sinanodonta woodiana</name>
    <name type="common">Chinese pond mussel</name>
    <name type="synonym">Anodonta woodiana</name>
    <dbReference type="NCBI Taxonomy" id="1069815"/>
    <lineage>
        <taxon>Eukaryota</taxon>
        <taxon>Metazoa</taxon>
        <taxon>Spiralia</taxon>
        <taxon>Lophotrochozoa</taxon>
        <taxon>Mollusca</taxon>
        <taxon>Bivalvia</taxon>
        <taxon>Autobranchia</taxon>
        <taxon>Heteroconchia</taxon>
        <taxon>Palaeoheterodonta</taxon>
        <taxon>Unionida</taxon>
        <taxon>Unionoidea</taxon>
        <taxon>Unionidae</taxon>
        <taxon>Unioninae</taxon>
        <taxon>Sinanodonta</taxon>
    </lineage>
</organism>
<dbReference type="Pfam" id="PF01522">
    <property type="entry name" value="Polysacc_deac_1"/>
    <property type="match status" value="1"/>
</dbReference>
<dbReference type="EMBL" id="JBJQND010000009">
    <property type="protein sequence ID" value="KAL3866439.1"/>
    <property type="molecule type" value="Genomic_DNA"/>
</dbReference>
<evidence type="ECO:0000259" key="3">
    <source>
        <dbReference type="Pfam" id="PF01522"/>
    </source>
</evidence>
<reference evidence="4 5" key="1">
    <citation type="submission" date="2024-11" db="EMBL/GenBank/DDBJ databases">
        <title>Chromosome-level genome assembly of the freshwater bivalve Anodonta woodiana.</title>
        <authorList>
            <person name="Chen X."/>
        </authorList>
    </citation>
    <scope>NUCLEOTIDE SEQUENCE [LARGE SCALE GENOMIC DNA]</scope>
    <source>
        <strain evidence="4">MN2024</strain>
        <tissue evidence="4">Gills</tissue>
    </source>
</reference>
<comment type="caution">
    <text evidence="4">The sequence shown here is derived from an EMBL/GenBank/DDBJ whole genome shotgun (WGS) entry which is preliminary data.</text>
</comment>
<feature type="domain" description="NodB homology" evidence="3">
    <location>
        <begin position="59"/>
        <end position="149"/>
    </location>
</feature>
<dbReference type="PANTHER" id="PTHR45985">
    <property type="match status" value="1"/>
</dbReference>
<dbReference type="Proteomes" id="UP001634394">
    <property type="component" value="Unassembled WGS sequence"/>
</dbReference>
<dbReference type="AlphaFoldDB" id="A0ABD3VXV5"/>
<gene>
    <name evidence="4" type="ORF">ACJMK2_043735</name>
</gene>
<dbReference type="PANTHER" id="PTHR45985:SF3">
    <property type="entry name" value="CHITIN DEACETYLASE-LIKE 4"/>
    <property type="match status" value="1"/>
</dbReference>
<name>A0ABD3VXV5_SINWO</name>
<dbReference type="Gene3D" id="3.20.20.370">
    <property type="entry name" value="Glycoside hydrolase/deacetylase"/>
    <property type="match status" value="2"/>
</dbReference>
<evidence type="ECO:0000256" key="1">
    <source>
        <dbReference type="SAM" id="MobiDB-lite"/>
    </source>
</evidence>
<feature type="region of interest" description="Disordered" evidence="1">
    <location>
        <begin position="619"/>
        <end position="641"/>
    </location>
</feature>